<comment type="caution">
    <text evidence="5">The sequence shown here is derived from an EMBL/GenBank/DDBJ whole genome shotgun (WGS) entry which is preliminary data.</text>
</comment>
<dbReference type="Pfam" id="PF07727">
    <property type="entry name" value="RVT_2"/>
    <property type="match status" value="1"/>
</dbReference>
<evidence type="ECO:0000256" key="1">
    <source>
        <dbReference type="SAM" id="MobiDB-lite"/>
    </source>
</evidence>
<feature type="domain" description="Reverse transcriptase Ty1/copia-type" evidence="3">
    <location>
        <begin position="88"/>
        <end position="171"/>
    </location>
</feature>
<name>A0A6L2JNL7_TANCI</name>
<keyword evidence="2" id="KW-0812">Transmembrane</keyword>
<keyword evidence="2" id="KW-1133">Transmembrane helix</keyword>
<evidence type="ECO:0000256" key="2">
    <source>
        <dbReference type="SAM" id="Phobius"/>
    </source>
</evidence>
<dbReference type="PANTHER" id="PTHR13360">
    <property type="entry name" value="ACTIVATING SIGNAL COINTEGRATOR 1 COMPLEX SUBUNIT 1"/>
    <property type="match status" value="1"/>
</dbReference>
<reference evidence="5" key="1">
    <citation type="journal article" date="2019" name="Sci. Rep.">
        <title>Draft genome of Tanacetum cinerariifolium, the natural source of mosquito coil.</title>
        <authorList>
            <person name="Yamashiro T."/>
            <person name="Shiraishi A."/>
            <person name="Satake H."/>
            <person name="Nakayama K."/>
        </authorList>
    </citation>
    <scope>NUCLEOTIDE SEQUENCE</scope>
</reference>
<evidence type="ECO:0000259" key="3">
    <source>
        <dbReference type="Pfam" id="PF07727"/>
    </source>
</evidence>
<sequence length="631" mass="69829">MSYHHHSSVSSARHFNIFRDMLLIPSFSIKKLKLSRGKGLVKMPASCNKSFPACRVKSGGSTAPLEKCCEIRELDSMSYHACDKVLLIKLKWIYKVKMNEFGKVLKNKARIVAKGSRQEEGINFEESFAPVARIEAIRIFVANVTHKNITIYQMDIKTDFLNGKLKEEFLVSFFLLVHLIFISGIGVSCLVIWLFRVFRYSDNISITEYFYPPTIIVSPVQEATALRAVVLADSLVSTSIDQDAPSTSISSTQEQEHSPNISQVTTELRIDNSIFINPNTFHLNVLTLRLYNKERVDAAFKLLKGIAAKLKDALGGKPVSIKLKGLDIMRGSKDKAQVLYAPVEVAGVEVFKRQNLKPLDTFANRSVINIAEHISKPPLDTHYVHGEMSSMDNGATLNGDSHDHECRDSQVNVASHSALKTTISRADNDCIKTSLPGHSHIDKLLYTHSPCTPKTFDIRVTKTSLKFFDFNTSSPQERRFVAVLAVLITGVSQSRQHGKSEPVPLSRLNAGPTKSSRVKFVMLSRFMTNAEKLIGVSISSLNEVGGFYARAILLIQVLGGLKLKFCLLFQSGSGVRGCLALTDMSMRSIYSLLSVITYEVIGVGVVVAYCRRGLKEGSGGGMVVVKEDVIS</sequence>
<dbReference type="Pfam" id="PF10469">
    <property type="entry name" value="AKAP7_NLS"/>
    <property type="match status" value="1"/>
</dbReference>
<protein>
    <submittedName>
        <fullName evidence="5">Retrovirus-related Pol polyprotein from transposon TNT 1-94</fullName>
    </submittedName>
</protein>
<evidence type="ECO:0000259" key="4">
    <source>
        <dbReference type="Pfam" id="PF10469"/>
    </source>
</evidence>
<feature type="region of interest" description="Disordered" evidence="1">
    <location>
        <begin position="241"/>
        <end position="260"/>
    </location>
</feature>
<gene>
    <name evidence="5" type="ORF">Tci_009453</name>
</gene>
<feature type="transmembrane region" description="Helical" evidence="2">
    <location>
        <begin position="589"/>
        <end position="610"/>
    </location>
</feature>
<dbReference type="AlphaFoldDB" id="A0A6L2JNL7"/>
<dbReference type="InterPro" id="IPR019510">
    <property type="entry name" value="AKAP7-like_phosphoesterase"/>
</dbReference>
<organism evidence="5">
    <name type="scientific">Tanacetum cinerariifolium</name>
    <name type="common">Dalmatian daisy</name>
    <name type="synonym">Chrysanthemum cinerariifolium</name>
    <dbReference type="NCBI Taxonomy" id="118510"/>
    <lineage>
        <taxon>Eukaryota</taxon>
        <taxon>Viridiplantae</taxon>
        <taxon>Streptophyta</taxon>
        <taxon>Embryophyta</taxon>
        <taxon>Tracheophyta</taxon>
        <taxon>Spermatophyta</taxon>
        <taxon>Magnoliopsida</taxon>
        <taxon>eudicotyledons</taxon>
        <taxon>Gunneridae</taxon>
        <taxon>Pentapetalae</taxon>
        <taxon>asterids</taxon>
        <taxon>campanulids</taxon>
        <taxon>Asterales</taxon>
        <taxon>Asteraceae</taxon>
        <taxon>Asteroideae</taxon>
        <taxon>Anthemideae</taxon>
        <taxon>Anthemidinae</taxon>
        <taxon>Tanacetum</taxon>
    </lineage>
</organism>
<dbReference type="GO" id="GO:0005634">
    <property type="term" value="C:nucleus"/>
    <property type="evidence" value="ECO:0007669"/>
    <property type="project" value="TreeGrafter"/>
</dbReference>
<accession>A0A6L2JNL7</accession>
<dbReference type="InterPro" id="IPR013103">
    <property type="entry name" value="RVT_2"/>
</dbReference>
<dbReference type="PANTHER" id="PTHR13360:SF1">
    <property type="entry name" value="ACTIVATING SIGNAL COINTEGRATOR 1 COMPLEX SUBUNIT 1"/>
    <property type="match status" value="1"/>
</dbReference>
<keyword evidence="2" id="KW-0472">Membrane</keyword>
<dbReference type="Gene3D" id="3.90.1140.10">
    <property type="entry name" value="Cyclic phosphodiesterase"/>
    <property type="match status" value="1"/>
</dbReference>
<dbReference type="GO" id="GO:0006307">
    <property type="term" value="P:DNA alkylation repair"/>
    <property type="evidence" value="ECO:0007669"/>
    <property type="project" value="InterPro"/>
</dbReference>
<dbReference type="GO" id="GO:0006355">
    <property type="term" value="P:regulation of DNA-templated transcription"/>
    <property type="evidence" value="ECO:0007669"/>
    <property type="project" value="TreeGrafter"/>
</dbReference>
<proteinExistence type="predicted"/>
<feature type="transmembrane region" description="Helical" evidence="2">
    <location>
        <begin position="169"/>
        <end position="195"/>
    </location>
</feature>
<dbReference type="InterPro" id="IPR009210">
    <property type="entry name" value="ASCC1"/>
</dbReference>
<dbReference type="EMBL" id="BKCJ010000933">
    <property type="protein sequence ID" value="GEU37475.1"/>
    <property type="molecule type" value="Genomic_DNA"/>
</dbReference>
<feature type="domain" description="A-kinase anchor protein 7-like phosphoesterase" evidence="4">
    <location>
        <begin position="267"/>
        <end position="345"/>
    </location>
</feature>
<evidence type="ECO:0000313" key="5">
    <source>
        <dbReference type="EMBL" id="GEU37475.1"/>
    </source>
</evidence>